<comment type="caution">
    <text evidence="3">The sequence shown here is derived from an EMBL/GenBank/DDBJ whole genome shotgun (WGS) entry which is preliminary data.</text>
</comment>
<reference evidence="3 4" key="1">
    <citation type="journal article" date="2020" name="IScience">
        <title>Genome Sequencing of the Endangered Kingdonia uniflora (Circaeasteraceae, Ranunculales) Reveals Potential Mechanisms of Evolutionary Specialization.</title>
        <authorList>
            <person name="Sun Y."/>
            <person name="Deng T."/>
            <person name="Zhang A."/>
            <person name="Moore M.J."/>
            <person name="Landis J.B."/>
            <person name="Lin N."/>
            <person name="Zhang H."/>
            <person name="Zhang X."/>
            <person name="Huang J."/>
            <person name="Zhang X."/>
            <person name="Sun H."/>
            <person name="Wang H."/>
        </authorList>
    </citation>
    <scope>NUCLEOTIDE SEQUENCE [LARGE SCALE GENOMIC DNA]</scope>
    <source>
        <strain evidence="3">TB1705</strain>
        <tissue evidence="3">Leaf</tissue>
    </source>
</reference>
<dbReference type="GO" id="GO:0051539">
    <property type="term" value="F:4 iron, 4 sulfur cluster binding"/>
    <property type="evidence" value="ECO:0007669"/>
    <property type="project" value="TreeGrafter"/>
</dbReference>
<keyword evidence="4" id="KW-1185">Reference proteome</keyword>
<dbReference type="GO" id="GO:0005739">
    <property type="term" value="C:mitochondrion"/>
    <property type="evidence" value="ECO:0007669"/>
    <property type="project" value="TreeGrafter"/>
</dbReference>
<dbReference type="InterPro" id="IPR044304">
    <property type="entry name" value="NUBPL-like"/>
</dbReference>
<dbReference type="PANTHER" id="PTHR42961">
    <property type="entry name" value="IRON-SULFUR PROTEIN NUBPL"/>
    <property type="match status" value="1"/>
</dbReference>
<feature type="non-terminal residue" evidence="3">
    <location>
        <position position="1"/>
    </location>
</feature>
<evidence type="ECO:0000313" key="4">
    <source>
        <dbReference type="Proteomes" id="UP000541444"/>
    </source>
</evidence>
<dbReference type="EMBL" id="JACGCM010000262">
    <property type="protein sequence ID" value="KAF6174505.1"/>
    <property type="molecule type" value="Genomic_DNA"/>
</dbReference>
<keyword evidence="2" id="KW-0067">ATP-binding</keyword>
<dbReference type="SUPFAM" id="SSF52540">
    <property type="entry name" value="P-loop containing nucleoside triphosphate hydrolases"/>
    <property type="match status" value="1"/>
</dbReference>
<dbReference type="OrthoDB" id="1741334at2759"/>
<accession>A0A7J7P4Y0</accession>
<keyword evidence="1" id="KW-0547">Nucleotide-binding</keyword>
<organism evidence="3 4">
    <name type="scientific">Kingdonia uniflora</name>
    <dbReference type="NCBI Taxonomy" id="39325"/>
    <lineage>
        <taxon>Eukaryota</taxon>
        <taxon>Viridiplantae</taxon>
        <taxon>Streptophyta</taxon>
        <taxon>Embryophyta</taxon>
        <taxon>Tracheophyta</taxon>
        <taxon>Spermatophyta</taxon>
        <taxon>Magnoliopsida</taxon>
        <taxon>Ranunculales</taxon>
        <taxon>Circaeasteraceae</taxon>
        <taxon>Kingdonia</taxon>
    </lineage>
</organism>
<dbReference type="GO" id="GO:0016226">
    <property type="term" value="P:iron-sulfur cluster assembly"/>
    <property type="evidence" value="ECO:0007669"/>
    <property type="project" value="InterPro"/>
</dbReference>
<dbReference type="Pfam" id="PF10609">
    <property type="entry name" value="ParA"/>
    <property type="match status" value="2"/>
</dbReference>
<dbReference type="GO" id="GO:0032981">
    <property type="term" value="P:mitochondrial respiratory chain complex I assembly"/>
    <property type="evidence" value="ECO:0007669"/>
    <property type="project" value="TreeGrafter"/>
</dbReference>
<evidence type="ECO:0000313" key="3">
    <source>
        <dbReference type="EMBL" id="KAF6174505.1"/>
    </source>
</evidence>
<dbReference type="PANTHER" id="PTHR42961:SF2">
    <property type="entry name" value="IRON-SULFUR PROTEIN NUBPL"/>
    <property type="match status" value="1"/>
</dbReference>
<protein>
    <submittedName>
        <fullName evidence="3">Uncharacterized protein</fullName>
    </submittedName>
</protein>
<dbReference type="Gene3D" id="3.40.50.300">
    <property type="entry name" value="P-loop containing nucleotide triphosphate hydrolases"/>
    <property type="match status" value="1"/>
</dbReference>
<sequence length="117" mass="13084">DVYFLHIRLIAKVCQLKVSLLDADIYGPSIPTMMKLSGKLEVSEGTLIVSTPQDIALIDARRGAYMFCKVKFLILGVIENKSCFKCPHCREPSYIFGSGGARRMVDEMDMEFLGEVC</sequence>
<name>A0A7J7P4Y0_9MAGN</name>
<evidence type="ECO:0000256" key="1">
    <source>
        <dbReference type="ARBA" id="ARBA00022741"/>
    </source>
</evidence>
<dbReference type="InterPro" id="IPR027417">
    <property type="entry name" value="P-loop_NTPase"/>
</dbReference>
<dbReference type="GO" id="GO:0005524">
    <property type="term" value="F:ATP binding"/>
    <property type="evidence" value="ECO:0007669"/>
    <property type="project" value="UniProtKB-KW"/>
</dbReference>
<dbReference type="AlphaFoldDB" id="A0A7J7P4Y0"/>
<gene>
    <name evidence="3" type="ORF">GIB67_004699</name>
</gene>
<dbReference type="InterPro" id="IPR033756">
    <property type="entry name" value="YlxH/NBP35"/>
</dbReference>
<evidence type="ECO:0000256" key="2">
    <source>
        <dbReference type="ARBA" id="ARBA00022840"/>
    </source>
</evidence>
<proteinExistence type="predicted"/>
<dbReference type="Proteomes" id="UP000541444">
    <property type="component" value="Unassembled WGS sequence"/>
</dbReference>